<feature type="compositionally biased region" description="Polar residues" evidence="1">
    <location>
        <begin position="426"/>
        <end position="435"/>
    </location>
</feature>
<feature type="domain" description="DUF4770" evidence="2">
    <location>
        <begin position="244"/>
        <end position="378"/>
    </location>
</feature>
<feature type="compositionally biased region" description="Basic and acidic residues" evidence="1">
    <location>
        <begin position="1082"/>
        <end position="1139"/>
    </location>
</feature>
<organism evidence="4 5">
    <name type="scientific">Apis cerana cerana</name>
    <name type="common">Oriental honeybee</name>
    <dbReference type="NCBI Taxonomy" id="94128"/>
    <lineage>
        <taxon>Eukaryota</taxon>
        <taxon>Metazoa</taxon>
        <taxon>Ecdysozoa</taxon>
        <taxon>Arthropoda</taxon>
        <taxon>Hexapoda</taxon>
        <taxon>Insecta</taxon>
        <taxon>Pterygota</taxon>
        <taxon>Neoptera</taxon>
        <taxon>Endopterygota</taxon>
        <taxon>Hymenoptera</taxon>
        <taxon>Apocrita</taxon>
        <taxon>Aculeata</taxon>
        <taxon>Apoidea</taxon>
        <taxon>Anthophila</taxon>
        <taxon>Apidae</taxon>
        <taxon>Apis</taxon>
    </lineage>
</organism>
<dbReference type="Pfam" id="PF15995">
    <property type="entry name" value="DUF4771"/>
    <property type="match status" value="1"/>
</dbReference>
<accession>A0A2A3EEY5</accession>
<feature type="region of interest" description="Disordered" evidence="1">
    <location>
        <begin position="933"/>
        <end position="965"/>
    </location>
</feature>
<feature type="region of interest" description="Disordered" evidence="1">
    <location>
        <begin position="421"/>
        <end position="449"/>
    </location>
</feature>
<feature type="domain" description="DUF4771" evidence="3">
    <location>
        <begin position="1934"/>
        <end position="2084"/>
    </location>
</feature>
<dbReference type="InterPro" id="IPR031936">
    <property type="entry name" value="DUF4771"/>
</dbReference>
<feature type="compositionally biased region" description="Acidic residues" evidence="1">
    <location>
        <begin position="933"/>
        <end position="945"/>
    </location>
</feature>
<gene>
    <name evidence="4" type="ORF">APICC_01893</name>
</gene>
<dbReference type="OrthoDB" id="6613664at2759"/>
<sequence length="2100" mass="245100">MSKVSLKSKTLRHRRRKVPEKKMIIKPYGFCCSIDDVDPLTKYDKLKSYKSSLMSLSAIHESPTFKFRTEFTDYMDYENALKKKAKYIDVGDYKRKNYKRNKQSLQNMKDLKRLYEKKRPFNKSNDFEDLHDEKFAYLLQGPMQWYLEDEINSAKDIFWEQKIRKYNEEMDKNTEIGKKKIMLMMKKETDIYPRWYQDFSINQIKNLRMLQCIMHKDCEEMVTGRTQRTLISIGIVSTFFTLTSDVIKKLQESSNCNVIEFLREVYKILTGNYFEEEGYKKFYDCNERIILSAIAFLTLPETVIELHKRLPPITMPKLHPKPIAPVVSIRQKMKSPYEEELFTRPDWCTFYNHLQHWQEQCKLTPLPYVILPPKECILNIKNVITNPYYKEIKHNKVQNNPENSQLIHVKNNFPPVHMTKKENVSKTKSNSQKETNIVKINKKQDKKKSNTIHDINSVELHQDQTFKNEYYNENNEDEKLKKIINSPINMQKIQNDSQKFGGLNVPPLYENTLFDFTINGISEKPGPIEYKICGILQPPQPNKKSWLDEKHAHYIIAGASDEPPTCPVTYEMTGIANVVPSNSDERFFAVLKLGDGPKKIYPSGRKNLSRHWQEWLQNVDEEFRKVEREANKMIKNIEAITKLVFPGPSCDSCCSCRQTRKSYFRAKETKAPYFVIDTIAEDDNKNKYIVGSMAMHSPAPTPPESTVNLLEVIASEDVLKTSLIINGITTETGETQYYITGAQEDLIRVPGRVIEPHPPRPPRNVPPCICAIQQMFNKGLTSTLSHDNIPWTKEDGLCFGKKFRPQEFPAYSCKKYPGDKSCRRSPFINEIIRLQKKAERKKKQETEVPGEKKMYSIADFQPCGDEHGMSICGGPWGTLHTLTPEELAEQEKLRKEILRSPPCGTKPGQAVCEGPFGTRVPKREIVIEEELAGEEEELEEEEEKVIEEAPPPIKKEKERKRDEKCYMSPQSIEIRKKEKVVEKKVEKFIPDPTYHGYDDPWNIFRTAPTEKESETDFKTLLKLSSPKRPATPVQSKILDETEKTALEKNSKLNTKKENLKELKRIFLKDKKEKIPPKSISQIEEKRDRGKFKSEKVSRSQSSKKEKISKSVSQIDEKHDREKFKSEKVNKSQSLKKEKISISQIMDKQSRGKFKSEEKSETKTSDKKSISSVKTKKMNDKVLQINMKKDKTKDQNPSKSNNKRDQKANKNPSSSKYLEKQNEKSNPKKLISDKEIFLTRDDQFQQKIRNATNYKQDKKMKNTKKSNHNPILLANKNKQIRKKKSNKQSNSKSIRRDKKKDIYIDQDIDPETAYKNKIYELKNMLKSPELYPYDVKPVDIPDELPAKCQLEYDYDIEPVIDTQDEADADIQLPSKGPCGWRTKSEQKLPTKKTLVYLSEPDYPPETVPVRPGGKPCICRENRAKKKILLYNIGGNIGGKKDDEEKKLLKKKKEVEDKKMQVIDGVIYYTPPPSPRRSDEYVPEYDLYDSPYDMCLTQRKDQNLKFFEQYSTPKISEVSKNKESCGCSRYIDTYGIQATEEDEEKIQLMKELDKTRETLINAKSPKERWDLALKDVSLSEYFTRCRDNLPCWLKCAKFNKVGCPIPHRKLKTKRPVCECKYERKILEHREQKLKWKERQKRLKTLKKQPYTNVADISKPLVPNTKLMISDVKRIPREDEYVDDIKYCITGVAENYSYLPPKQVVGGVHMATPIQTPEPSEHEIPCVCLHRHWSPTNIQPGPLPKPEEILLAEKKKRQEAVKEAFREIYAPQPVYHTHDEHSCKDTCGQNFNIENDENIRENETKFKHDDNRNKTSYLQKSTDAKSKLTNISQSTKHRVKPNIDYTQDKTEIKSMSIKKSSEIKTKSSYKKNKNTDIIVQKDFGSKIISDNKDIKTDKIEQKRLNISQKLQNNPTESNIENVGISDKENEEDFDDSKNYLMAIVKIELKKMAAEGFLFAKLPKSFLMPQLRYWLMYRKGIVVTDKEKKKLLRKSINLWNKLDTITSKSEVRTPLLKMTKLQLRNLTFDDAQEMKKKIAMKKAMFYSQLRKERVLYGRSMWNSMEYGKFPSISFKQAYFTYMASKEADGHVFKPWMPSEIRDMN</sequence>
<dbReference type="Proteomes" id="UP000242457">
    <property type="component" value="Unassembled WGS sequence"/>
</dbReference>
<feature type="compositionally biased region" description="Basic and acidic residues" evidence="1">
    <location>
        <begin position="1037"/>
        <end position="1054"/>
    </location>
</feature>
<feature type="compositionally biased region" description="Basic and acidic residues" evidence="1">
    <location>
        <begin position="1147"/>
        <end position="1168"/>
    </location>
</feature>
<reference evidence="4 5" key="1">
    <citation type="submission" date="2014-07" db="EMBL/GenBank/DDBJ databases">
        <title>Genomic and transcriptomic analysis on Apis cerana provide comprehensive insights into honey bee biology.</title>
        <authorList>
            <person name="Diao Q."/>
            <person name="Sun L."/>
            <person name="Zheng H."/>
            <person name="Zheng H."/>
            <person name="Xu S."/>
            <person name="Wang S."/>
            <person name="Zeng Z."/>
            <person name="Hu F."/>
            <person name="Su S."/>
            <person name="Wu J."/>
        </authorList>
    </citation>
    <scope>NUCLEOTIDE SEQUENCE [LARGE SCALE GENOMIC DNA]</scope>
    <source>
        <tissue evidence="4">Pupae without intestine</tissue>
    </source>
</reference>
<protein>
    <submittedName>
        <fullName evidence="4">Uncharacterized protein</fullName>
    </submittedName>
</protein>
<keyword evidence="5" id="KW-1185">Reference proteome</keyword>
<feature type="compositionally biased region" description="Basic and acidic residues" evidence="1">
    <location>
        <begin position="953"/>
        <end position="965"/>
    </location>
</feature>
<evidence type="ECO:0000313" key="4">
    <source>
        <dbReference type="EMBL" id="PBC29842.1"/>
    </source>
</evidence>
<proteinExistence type="predicted"/>
<feature type="compositionally biased region" description="Basic and acidic residues" evidence="1">
    <location>
        <begin position="1186"/>
        <end position="1207"/>
    </location>
</feature>
<dbReference type="EMBL" id="KZ288271">
    <property type="protein sequence ID" value="PBC29842.1"/>
    <property type="molecule type" value="Genomic_DNA"/>
</dbReference>
<evidence type="ECO:0000259" key="2">
    <source>
        <dbReference type="Pfam" id="PF15994"/>
    </source>
</evidence>
<name>A0A2A3EEY5_APICC</name>
<feature type="region of interest" description="Disordered" evidence="1">
    <location>
        <begin position="1073"/>
        <end position="1235"/>
    </location>
</feature>
<feature type="region of interest" description="Disordered" evidence="1">
    <location>
        <begin position="1022"/>
        <end position="1054"/>
    </location>
</feature>
<feature type="compositionally biased region" description="Basic and acidic residues" evidence="1">
    <location>
        <begin position="1216"/>
        <end position="1235"/>
    </location>
</feature>
<feature type="compositionally biased region" description="Basic residues" evidence="1">
    <location>
        <begin position="440"/>
        <end position="449"/>
    </location>
</feature>
<dbReference type="PANTHER" id="PTHR41967:SF6">
    <property type="entry name" value="FI19406P1-RELATED"/>
    <property type="match status" value="1"/>
</dbReference>
<dbReference type="InterPro" id="IPR031935">
    <property type="entry name" value="DUF4770"/>
</dbReference>
<feature type="region of interest" description="Disordered" evidence="1">
    <location>
        <begin position="1249"/>
        <end position="1297"/>
    </location>
</feature>
<dbReference type="Pfam" id="PF15994">
    <property type="entry name" value="DUF4770"/>
    <property type="match status" value="1"/>
</dbReference>
<evidence type="ECO:0000259" key="3">
    <source>
        <dbReference type="Pfam" id="PF15995"/>
    </source>
</evidence>
<dbReference type="PANTHER" id="PTHR41967">
    <property type="entry name" value="FI19406P1-RELATED"/>
    <property type="match status" value="1"/>
</dbReference>
<evidence type="ECO:0000313" key="5">
    <source>
        <dbReference type="Proteomes" id="UP000242457"/>
    </source>
</evidence>
<evidence type="ECO:0000256" key="1">
    <source>
        <dbReference type="SAM" id="MobiDB-lite"/>
    </source>
</evidence>